<evidence type="ECO:0000256" key="2">
    <source>
        <dbReference type="PROSITE-ProRule" id="PRU00059"/>
    </source>
</evidence>
<keyword evidence="1" id="KW-1015">Disulfide bond</keyword>
<evidence type="ECO:0000313" key="5">
    <source>
        <dbReference type="Proteomes" id="UP000324222"/>
    </source>
</evidence>
<reference evidence="4 5" key="1">
    <citation type="submission" date="2019-05" db="EMBL/GenBank/DDBJ databases">
        <title>Another draft genome of Portunus trituberculatus and its Hox gene families provides insights of decapod evolution.</title>
        <authorList>
            <person name="Jeong J.-H."/>
            <person name="Song I."/>
            <person name="Kim S."/>
            <person name="Choi T."/>
            <person name="Kim D."/>
            <person name="Ryu S."/>
            <person name="Kim W."/>
        </authorList>
    </citation>
    <scope>NUCLEOTIDE SEQUENCE [LARGE SCALE GENOMIC DNA]</scope>
    <source>
        <tissue evidence="4">Muscle</tissue>
    </source>
</reference>
<evidence type="ECO:0000256" key="1">
    <source>
        <dbReference type="ARBA" id="ARBA00023157"/>
    </source>
</evidence>
<dbReference type="InterPro" id="IPR000859">
    <property type="entry name" value="CUB_dom"/>
</dbReference>
<comment type="caution">
    <text evidence="2">Lacks conserved residue(s) required for the propagation of feature annotation.</text>
</comment>
<dbReference type="InterPro" id="IPR035914">
    <property type="entry name" value="Sperma_CUB_dom_sf"/>
</dbReference>
<dbReference type="OrthoDB" id="6369184at2759"/>
<sequence>MKLSASRNVYLTDVAAVCNELVTNEEFYLHSPGYPENYPPKYEILRRHPNVCGVVFTVLRLDLAGPFEFPSNQTDRLDDEDRRGVCPGDSLVIDSVVYCGRYQRGKTATFTFTSPLMTVEFKSGAGHGASGFLLQGRQVTTCRQPRSLGPPLVSSVPCNR</sequence>
<evidence type="ECO:0000259" key="3">
    <source>
        <dbReference type="PROSITE" id="PS01180"/>
    </source>
</evidence>
<gene>
    <name evidence="4" type="ORF">E2C01_063050</name>
</gene>
<keyword evidence="5" id="KW-1185">Reference proteome</keyword>
<organism evidence="4 5">
    <name type="scientific">Portunus trituberculatus</name>
    <name type="common">Swimming crab</name>
    <name type="synonym">Neptunus trituberculatus</name>
    <dbReference type="NCBI Taxonomy" id="210409"/>
    <lineage>
        <taxon>Eukaryota</taxon>
        <taxon>Metazoa</taxon>
        <taxon>Ecdysozoa</taxon>
        <taxon>Arthropoda</taxon>
        <taxon>Crustacea</taxon>
        <taxon>Multicrustacea</taxon>
        <taxon>Malacostraca</taxon>
        <taxon>Eumalacostraca</taxon>
        <taxon>Eucarida</taxon>
        <taxon>Decapoda</taxon>
        <taxon>Pleocyemata</taxon>
        <taxon>Brachyura</taxon>
        <taxon>Eubrachyura</taxon>
        <taxon>Portunoidea</taxon>
        <taxon>Portunidae</taxon>
        <taxon>Portuninae</taxon>
        <taxon>Portunus</taxon>
    </lineage>
</organism>
<feature type="domain" description="CUB" evidence="3">
    <location>
        <begin position="18"/>
        <end position="139"/>
    </location>
</feature>
<accession>A0A5B7H9H0</accession>
<name>A0A5B7H9H0_PORTR</name>
<dbReference type="AlphaFoldDB" id="A0A5B7H9H0"/>
<evidence type="ECO:0000313" key="4">
    <source>
        <dbReference type="EMBL" id="MPC68840.1"/>
    </source>
</evidence>
<dbReference type="SUPFAM" id="SSF49854">
    <property type="entry name" value="Spermadhesin, CUB domain"/>
    <property type="match status" value="1"/>
</dbReference>
<dbReference type="PROSITE" id="PS01180">
    <property type="entry name" value="CUB"/>
    <property type="match status" value="1"/>
</dbReference>
<dbReference type="EMBL" id="VSRR010028460">
    <property type="protein sequence ID" value="MPC68840.1"/>
    <property type="molecule type" value="Genomic_DNA"/>
</dbReference>
<dbReference type="Gene3D" id="2.60.120.290">
    <property type="entry name" value="Spermadhesin, CUB domain"/>
    <property type="match status" value="1"/>
</dbReference>
<dbReference type="Proteomes" id="UP000324222">
    <property type="component" value="Unassembled WGS sequence"/>
</dbReference>
<proteinExistence type="predicted"/>
<protein>
    <recommendedName>
        <fullName evidence="3">CUB domain-containing protein</fullName>
    </recommendedName>
</protein>
<comment type="caution">
    <text evidence="4">The sequence shown here is derived from an EMBL/GenBank/DDBJ whole genome shotgun (WGS) entry which is preliminary data.</text>
</comment>